<feature type="transmembrane region" description="Helical" evidence="6">
    <location>
        <begin position="389"/>
        <end position="412"/>
    </location>
</feature>
<dbReference type="InterPro" id="IPR050250">
    <property type="entry name" value="Macrolide_Exporter_MacB"/>
</dbReference>
<dbReference type="PANTHER" id="PTHR30572:SF18">
    <property type="entry name" value="ABC-TYPE MACROLIDE FAMILY EXPORT SYSTEM PERMEASE COMPONENT 2"/>
    <property type="match status" value="1"/>
</dbReference>
<evidence type="ECO:0000256" key="3">
    <source>
        <dbReference type="ARBA" id="ARBA00022692"/>
    </source>
</evidence>
<dbReference type="AlphaFoldDB" id="A0A644YIW0"/>
<feature type="domain" description="ABC3 transporter permease C-terminal" evidence="7">
    <location>
        <begin position="293"/>
        <end position="421"/>
    </location>
</feature>
<organism evidence="9">
    <name type="scientific">bioreactor metagenome</name>
    <dbReference type="NCBI Taxonomy" id="1076179"/>
    <lineage>
        <taxon>unclassified sequences</taxon>
        <taxon>metagenomes</taxon>
        <taxon>ecological metagenomes</taxon>
    </lineage>
</organism>
<feature type="transmembrane region" description="Helical" evidence="6">
    <location>
        <begin position="293"/>
        <end position="311"/>
    </location>
</feature>
<evidence type="ECO:0000313" key="9">
    <source>
        <dbReference type="EMBL" id="MPM28269.1"/>
    </source>
</evidence>
<keyword evidence="4 6" id="KW-1133">Transmembrane helix</keyword>
<dbReference type="Pfam" id="PF12704">
    <property type="entry name" value="MacB_PCD"/>
    <property type="match status" value="1"/>
</dbReference>
<comment type="subcellular location">
    <subcellularLocation>
        <location evidence="1">Cell membrane</location>
        <topology evidence="1">Multi-pass membrane protein</topology>
    </subcellularLocation>
</comment>
<evidence type="ECO:0000256" key="5">
    <source>
        <dbReference type="ARBA" id="ARBA00023136"/>
    </source>
</evidence>
<accession>A0A644YIW0</accession>
<keyword evidence="3 6" id="KW-0812">Transmembrane</keyword>
<dbReference type="GO" id="GO:0022857">
    <property type="term" value="F:transmembrane transporter activity"/>
    <property type="evidence" value="ECO:0007669"/>
    <property type="project" value="TreeGrafter"/>
</dbReference>
<name>A0A644YIW0_9ZZZZ</name>
<evidence type="ECO:0000259" key="7">
    <source>
        <dbReference type="Pfam" id="PF02687"/>
    </source>
</evidence>
<keyword evidence="2" id="KW-1003">Cell membrane</keyword>
<evidence type="ECO:0000256" key="1">
    <source>
        <dbReference type="ARBA" id="ARBA00004651"/>
    </source>
</evidence>
<reference evidence="9" key="1">
    <citation type="submission" date="2019-08" db="EMBL/GenBank/DDBJ databases">
        <authorList>
            <person name="Kucharzyk K."/>
            <person name="Murdoch R.W."/>
            <person name="Higgins S."/>
            <person name="Loffler F."/>
        </authorList>
    </citation>
    <scope>NUCLEOTIDE SEQUENCE</scope>
</reference>
<comment type="caution">
    <text evidence="9">The sequence shown here is derived from an EMBL/GenBank/DDBJ whole genome shotgun (WGS) entry which is preliminary data.</text>
</comment>
<evidence type="ECO:0000256" key="2">
    <source>
        <dbReference type="ARBA" id="ARBA00022475"/>
    </source>
</evidence>
<protein>
    <recommendedName>
        <fullName evidence="10">Macrolide export ATP-binding/permease protein MacB</fullName>
    </recommendedName>
</protein>
<evidence type="ECO:0000256" key="4">
    <source>
        <dbReference type="ARBA" id="ARBA00022989"/>
    </source>
</evidence>
<evidence type="ECO:0000259" key="8">
    <source>
        <dbReference type="Pfam" id="PF12704"/>
    </source>
</evidence>
<dbReference type="Pfam" id="PF02687">
    <property type="entry name" value="FtsX"/>
    <property type="match status" value="1"/>
</dbReference>
<dbReference type="InterPro" id="IPR003838">
    <property type="entry name" value="ABC3_permease_C"/>
</dbReference>
<dbReference type="PANTHER" id="PTHR30572">
    <property type="entry name" value="MEMBRANE COMPONENT OF TRANSPORTER-RELATED"/>
    <property type="match status" value="1"/>
</dbReference>
<gene>
    <name evidence="9" type="ORF">SDC9_74789</name>
</gene>
<feature type="transmembrane region" description="Helical" evidence="6">
    <location>
        <begin position="348"/>
        <end position="369"/>
    </location>
</feature>
<dbReference type="InterPro" id="IPR025857">
    <property type="entry name" value="MacB_PCD"/>
</dbReference>
<evidence type="ECO:0000256" key="6">
    <source>
        <dbReference type="SAM" id="Phobius"/>
    </source>
</evidence>
<sequence>MIQQYFKQAWRLLKENPVLSAISIIGTALAICMIMVIVMSHQVKNAPYPPETNRDRMLYVKWMSSREKKASSDDRSSNSPMGYDFAKTCFKALQIPEAVTVVSVFTPPGMVSVPGQNTAESYDKMLTDENFWQVFDFTFIDGKPYTKADVDAGLRKVVVTEKIAREAFGSTAVSGQRILIDYTEFTVSGVVRDVSTLATAAYSQMWVPITAETLPEGGSEGISGACRVFILAKNKKDFPAIKEEAEILRKKFNDGTSTYEAFYRDQPDAHFVYIHRKWANVAPDMKAIIRQSIIVLALLLIIPAINLSGMMNSRMRKRLSELGVRRAFGATRKNLLSQVMWESLLQTLLGGALGLLFSYVAAYALKGIIYENSDTAFRLGDITLNPASLLSPAIFLYALLFCLLLNVLSALVPAWSVSHKPIVDSIHSK</sequence>
<feature type="transmembrane region" description="Helical" evidence="6">
    <location>
        <begin position="21"/>
        <end position="40"/>
    </location>
</feature>
<dbReference type="EMBL" id="VSSQ01005209">
    <property type="protein sequence ID" value="MPM28269.1"/>
    <property type="molecule type" value="Genomic_DNA"/>
</dbReference>
<dbReference type="GO" id="GO:0005886">
    <property type="term" value="C:plasma membrane"/>
    <property type="evidence" value="ECO:0007669"/>
    <property type="project" value="UniProtKB-SubCell"/>
</dbReference>
<feature type="domain" description="MacB-like periplasmic core" evidence="8">
    <location>
        <begin position="20"/>
        <end position="246"/>
    </location>
</feature>
<evidence type="ECO:0008006" key="10">
    <source>
        <dbReference type="Google" id="ProtNLM"/>
    </source>
</evidence>
<keyword evidence="5 6" id="KW-0472">Membrane</keyword>
<proteinExistence type="predicted"/>